<keyword evidence="3" id="KW-1185">Reference proteome</keyword>
<dbReference type="Gene3D" id="3.30.559.10">
    <property type="entry name" value="Chloramphenicol acetyltransferase-like domain"/>
    <property type="match status" value="1"/>
</dbReference>
<comment type="caution">
    <text evidence="2">The sequence shown here is derived from an EMBL/GenBank/DDBJ whole genome shotgun (WGS) entry which is preliminary data.</text>
</comment>
<gene>
    <name evidence="2" type="ORF">ANE_LOCUS15610</name>
</gene>
<evidence type="ECO:0008006" key="4">
    <source>
        <dbReference type="Google" id="ProtNLM"/>
    </source>
</evidence>
<evidence type="ECO:0000313" key="3">
    <source>
        <dbReference type="Proteomes" id="UP000489600"/>
    </source>
</evidence>
<evidence type="ECO:0000256" key="1">
    <source>
        <dbReference type="ARBA" id="ARBA00022679"/>
    </source>
</evidence>
<dbReference type="InterPro" id="IPR023213">
    <property type="entry name" value="CAT-like_dom_sf"/>
</dbReference>
<sequence>MADVKVISSSIVQPTNIDQSGRAKIHLTPSDLHLLYLDYPQRGLLFPKPDPETRFISRLKTSLSTALEIYYPFAGRLVKVNNLEDNTVSFYIDFDDALGARFVHAVAESVSVRDLLQPDGSVPDFFRCFFPSNSVKNIDGVSKPLLALQVTEFKDGVFISFGYNHMVADGVSVWNFFHTWSKICSNGSCLDHKPLVLKGWFLDGIDYPIRTTRKQGRFRRTKPSEIRRK</sequence>
<dbReference type="InterPro" id="IPR051283">
    <property type="entry name" value="Sec_Metabolite_Acyltrans"/>
</dbReference>
<protein>
    <recommendedName>
        <fullName evidence="4">Acetyltransferase</fullName>
    </recommendedName>
</protein>
<dbReference type="OrthoDB" id="1108819at2759"/>
<dbReference type="PANTHER" id="PTHR31896:SF31">
    <property type="entry name" value="HXXXD-TYPE ACYL-TRANSFERASE FAMILY PROTEIN"/>
    <property type="match status" value="1"/>
</dbReference>
<keyword evidence="1" id="KW-0808">Transferase</keyword>
<name>A0A565BUY1_9BRAS</name>
<dbReference type="GO" id="GO:0016740">
    <property type="term" value="F:transferase activity"/>
    <property type="evidence" value="ECO:0007669"/>
    <property type="project" value="UniProtKB-KW"/>
</dbReference>
<dbReference type="EMBL" id="CABITT030000005">
    <property type="protein sequence ID" value="VVB05166.1"/>
    <property type="molecule type" value="Genomic_DNA"/>
</dbReference>
<evidence type="ECO:0000313" key="2">
    <source>
        <dbReference type="EMBL" id="VVB05166.1"/>
    </source>
</evidence>
<dbReference type="PANTHER" id="PTHR31896">
    <property type="entry name" value="FAMILY REGULATORY PROTEIN, PUTATIVE (AFU_ORTHOLOGUE AFUA_3G14730)-RELATED"/>
    <property type="match status" value="1"/>
</dbReference>
<dbReference type="Proteomes" id="UP000489600">
    <property type="component" value="Unassembled WGS sequence"/>
</dbReference>
<dbReference type="Pfam" id="PF02458">
    <property type="entry name" value="Transferase"/>
    <property type="match status" value="1"/>
</dbReference>
<reference evidence="2" key="1">
    <citation type="submission" date="2019-07" db="EMBL/GenBank/DDBJ databases">
        <authorList>
            <person name="Dittberner H."/>
        </authorList>
    </citation>
    <scope>NUCLEOTIDE SEQUENCE [LARGE SCALE GENOMIC DNA]</scope>
</reference>
<organism evidence="2 3">
    <name type="scientific">Arabis nemorensis</name>
    <dbReference type="NCBI Taxonomy" id="586526"/>
    <lineage>
        <taxon>Eukaryota</taxon>
        <taxon>Viridiplantae</taxon>
        <taxon>Streptophyta</taxon>
        <taxon>Embryophyta</taxon>
        <taxon>Tracheophyta</taxon>
        <taxon>Spermatophyta</taxon>
        <taxon>Magnoliopsida</taxon>
        <taxon>eudicotyledons</taxon>
        <taxon>Gunneridae</taxon>
        <taxon>Pentapetalae</taxon>
        <taxon>rosids</taxon>
        <taxon>malvids</taxon>
        <taxon>Brassicales</taxon>
        <taxon>Brassicaceae</taxon>
        <taxon>Arabideae</taxon>
        <taxon>Arabis</taxon>
    </lineage>
</organism>
<accession>A0A565BUY1</accession>
<dbReference type="AlphaFoldDB" id="A0A565BUY1"/>
<proteinExistence type="predicted"/>